<feature type="chain" id="PRO_5042532012" evidence="1">
    <location>
        <begin position="16"/>
        <end position="138"/>
    </location>
</feature>
<keyword evidence="1" id="KW-0732">Signal</keyword>
<proteinExistence type="predicted"/>
<protein>
    <submittedName>
        <fullName evidence="3">Cathepsin K-like</fullName>
    </submittedName>
</protein>
<dbReference type="KEGG" id="pxu:106128202"/>
<gene>
    <name evidence="3" type="primary">LOC106128202</name>
</gene>
<accession>A0AAJ7EL70</accession>
<dbReference type="AlphaFoldDB" id="A0AAJ7EL70"/>
<dbReference type="SUPFAM" id="SSF54001">
    <property type="entry name" value="Cysteine proteinases"/>
    <property type="match status" value="1"/>
</dbReference>
<dbReference type="GeneID" id="106128202"/>
<feature type="non-terminal residue" evidence="3">
    <location>
        <position position="138"/>
    </location>
</feature>
<dbReference type="InterPro" id="IPR013201">
    <property type="entry name" value="Prot_inhib_I29"/>
</dbReference>
<dbReference type="Proteomes" id="UP000694872">
    <property type="component" value="Unplaced"/>
</dbReference>
<evidence type="ECO:0000259" key="2">
    <source>
        <dbReference type="SMART" id="SM00848"/>
    </source>
</evidence>
<evidence type="ECO:0000313" key="3">
    <source>
        <dbReference type="RefSeq" id="XP_013181948.1"/>
    </source>
</evidence>
<sequence>MKLIKILIQITLVTCYIQLKEVTDKIKSILNHTRERRCFKNQEIDNFFGDILHNYNISQCGLNDLEKHFSSLLIHEDVPDEHWKEYKTVYNKSYESHHHEAIAKTTWLQNLQLVAKHNRDYLSGKRSYSLQLNHFGDW</sequence>
<dbReference type="SMART" id="SM00848">
    <property type="entry name" value="Inhibitor_I29"/>
    <property type="match status" value="1"/>
</dbReference>
<dbReference type="Gene3D" id="1.10.287.2250">
    <property type="match status" value="1"/>
</dbReference>
<feature type="signal peptide" evidence="1">
    <location>
        <begin position="1"/>
        <end position="15"/>
    </location>
</feature>
<feature type="domain" description="Cathepsin propeptide inhibitor" evidence="2">
    <location>
        <begin position="83"/>
        <end position="137"/>
    </location>
</feature>
<reference evidence="3" key="1">
    <citation type="submission" date="2025-08" db="UniProtKB">
        <authorList>
            <consortium name="RefSeq"/>
        </authorList>
    </citation>
    <scope>IDENTIFICATION</scope>
</reference>
<dbReference type="RefSeq" id="XP_013181948.1">
    <property type="nucleotide sequence ID" value="XM_013326494.1"/>
</dbReference>
<organism evidence="3">
    <name type="scientific">Papilio xuthus</name>
    <name type="common">Asian swallowtail butterfly</name>
    <dbReference type="NCBI Taxonomy" id="66420"/>
    <lineage>
        <taxon>Eukaryota</taxon>
        <taxon>Metazoa</taxon>
        <taxon>Ecdysozoa</taxon>
        <taxon>Arthropoda</taxon>
        <taxon>Hexapoda</taxon>
        <taxon>Insecta</taxon>
        <taxon>Pterygota</taxon>
        <taxon>Neoptera</taxon>
        <taxon>Endopterygota</taxon>
        <taxon>Lepidoptera</taxon>
        <taxon>Glossata</taxon>
        <taxon>Ditrysia</taxon>
        <taxon>Papilionoidea</taxon>
        <taxon>Papilionidae</taxon>
        <taxon>Papilioninae</taxon>
        <taxon>Papilio</taxon>
    </lineage>
</organism>
<name>A0AAJ7EL70_PAPXU</name>
<dbReference type="Pfam" id="PF08246">
    <property type="entry name" value="Inhibitor_I29"/>
    <property type="match status" value="1"/>
</dbReference>
<evidence type="ECO:0000256" key="1">
    <source>
        <dbReference type="SAM" id="SignalP"/>
    </source>
</evidence>
<dbReference type="InterPro" id="IPR038765">
    <property type="entry name" value="Papain-like_cys_pep_sf"/>
</dbReference>